<evidence type="ECO:0000313" key="2">
    <source>
        <dbReference type="EMBL" id="AAK74593.1"/>
    </source>
</evidence>
<evidence type="ECO:0000313" key="3">
    <source>
        <dbReference type="Proteomes" id="UP000000585"/>
    </source>
</evidence>
<keyword evidence="1" id="KW-0472">Membrane</keyword>
<feature type="transmembrane region" description="Helical" evidence="1">
    <location>
        <begin position="25"/>
        <end position="50"/>
    </location>
</feature>
<evidence type="ECO:0008006" key="4">
    <source>
        <dbReference type="Google" id="ProtNLM"/>
    </source>
</evidence>
<dbReference type="Proteomes" id="UP000000585">
    <property type="component" value="Chromosome"/>
</dbReference>
<organism evidence="2 3">
    <name type="scientific">Streptococcus pneumoniae serotype 4 (strain ATCC BAA-334 / TIGR4)</name>
    <dbReference type="NCBI Taxonomy" id="170187"/>
    <lineage>
        <taxon>Bacteria</taxon>
        <taxon>Bacillati</taxon>
        <taxon>Bacillota</taxon>
        <taxon>Bacilli</taxon>
        <taxon>Lactobacillales</taxon>
        <taxon>Streptococcaceae</taxon>
        <taxon>Streptococcus</taxon>
    </lineage>
</organism>
<sequence>MEVRLPSRVIFQKSTMRNTKKLRQFGIFLLIILLSTYLPQTIGLYVTIILGLGADVYSLILTMGLVGSFLLLIWRLKKKKMLFIFEKKSWNWSFVFYLFATYVVYQILGNFWARYAHLINHRNIHDEYFTVLFSNGQPTFLSTILSFVLPVIIGPVFEETLDRGYFMNTFFP</sequence>
<gene>
    <name evidence="2" type="ordered locus">SP_0430</name>
</gene>
<dbReference type="eggNOG" id="ENOG5032K8R">
    <property type="taxonomic scope" value="Bacteria"/>
</dbReference>
<dbReference type="KEGG" id="spn:SP_0430"/>
<keyword evidence="1" id="KW-1133">Transmembrane helix</keyword>
<dbReference type="AlphaFoldDB" id="A0A0H2UNK9"/>
<proteinExistence type="predicted"/>
<reference evidence="2 3" key="1">
    <citation type="journal article" date="2001" name="Science">
        <title>Complete genome sequence of a virulent isolate of Streptococcus pneumoniae.</title>
        <authorList>
            <person name="Tettelin H."/>
            <person name="Nelson K.E."/>
            <person name="Paulsen I.T."/>
            <person name="Eisen J.A."/>
            <person name="Read T.D."/>
            <person name="Peterson S."/>
            <person name="Heidelberg J."/>
            <person name="DeBoy R.T."/>
            <person name="Haft D.H."/>
            <person name="Dodson R.J."/>
            <person name="Durkin A.S."/>
            <person name="Gwinn M."/>
            <person name="Kolonay J.F."/>
            <person name="Nelson W.C."/>
            <person name="Peterson J.D."/>
            <person name="Umayam L.A."/>
            <person name="White O."/>
            <person name="Salzberg S.L."/>
            <person name="Lewis M.R."/>
            <person name="Radune D."/>
            <person name="Holtzapple E."/>
            <person name="Khouri H."/>
            <person name="Wolf A.M."/>
            <person name="Utterback T.R."/>
            <person name="Hansen C.L."/>
            <person name="McDonald L.A."/>
            <person name="Feldblyum T.V."/>
            <person name="Angiuoli S."/>
            <person name="Dickinson T."/>
            <person name="Hickey E.K."/>
            <person name="Holt I.E."/>
            <person name="Loftus B.J."/>
            <person name="Yang F."/>
            <person name="Smith H.O."/>
            <person name="Venter J.C."/>
            <person name="Dougherty B.A."/>
            <person name="Morrison D.A."/>
            <person name="Hollingshead S.K."/>
            <person name="Fraser C.M."/>
        </authorList>
    </citation>
    <scope>NUCLEOTIDE SEQUENCE [LARGE SCALE GENOMIC DNA]</scope>
    <source>
        <strain evidence="3">ATCC BAA-334 / TIGR4</strain>
    </source>
</reference>
<dbReference type="EnsemblBacteria" id="AAK74593">
    <property type="protein sequence ID" value="AAK74593"/>
    <property type="gene ID" value="SP_0430"/>
</dbReference>
<accession>A0A0H2UNK9</accession>
<keyword evidence="3" id="KW-1185">Reference proteome</keyword>
<dbReference type="PaxDb" id="170187-SP_0430"/>
<keyword evidence="1" id="KW-0812">Transmembrane</keyword>
<evidence type="ECO:0000256" key="1">
    <source>
        <dbReference type="SAM" id="Phobius"/>
    </source>
</evidence>
<feature type="transmembrane region" description="Helical" evidence="1">
    <location>
        <begin position="56"/>
        <end position="74"/>
    </location>
</feature>
<feature type="transmembrane region" description="Helical" evidence="1">
    <location>
        <begin position="139"/>
        <end position="157"/>
    </location>
</feature>
<dbReference type="EMBL" id="AE005672">
    <property type="protein sequence ID" value="AAK74593.1"/>
    <property type="molecule type" value="Genomic_DNA"/>
</dbReference>
<protein>
    <recommendedName>
        <fullName evidence="4">Caax amino protease family protein</fullName>
    </recommendedName>
</protein>
<feature type="transmembrane region" description="Helical" evidence="1">
    <location>
        <begin position="94"/>
        <end position="113"/>
    </location>
</feature>
<name>A0A0H2UNK9_STRPN</name>